<reference evidence="2 3" key="1">
    <citation type="submission" date="2019-05" db="EMBL/GenBank/DDBJ databases">
        <title>Another draft genome of Portunus trituberculatus and its Hox gene families provides insights of decapod evolution.</title>
        <authorList>
            <person name="Jeong J.-H."/>
            <person name="Song I."/>
            <person name="Kim S."/>
            <person name="Choi T."/>
            <person name="Kim D."/>
            <person name="Ryu S."/>
            <person name="Kim W."/>
        </authorList>
    </citation>
    <scope>NUCLEOTIDE SEQUENCE [LARGE SCALE GENOMIC DNA]</scope>
    <source>
        <tissue evidence="2">Muscle</tissue>
    </source>
</reference>
<evidence type="ECO:0000313" key="3">
    <source>
        <dbReference type="Proteomes" id="UP000324222"/>
    </source>
</evidence>
<proteinExistence type="predicted"/>
<organism evidence="2 3">
    <name type="scientific">Portunus trituberculatus</name>
    <name type="common">Swimming crab</name>
    <name type="synonym">Neptunus trituberculatus</name>
    <dbReference type="NCBI Taxonomy" id="210409"/>
    <lineage>
        <taxon>Eukaryota</taxon>
        <taxon>Metazoa</taxon>
        <taxon>Ecdysozoa</taxon>
        <taxon>Arthropoda</taxon>
        <taxon>Crustacea</taxon>
        <taxon>Multicrustacea</taxon>
        <taxon>Malacostraca</taxon>
        <taxon>Eumalacostraca</taxon>
        <taxon>Eucarida</taxon>
        <taxon>Decapoda</taxon>
        <taxon>Pleocyemata</taxon>
        <taxon>Brachyura</taxon>
        <taxon>Eubrachyura</taxon>
        <taxon>Portunoidea</taxon>
        <taxon>Portunidae</taxon>
        <taxon>Portuninae</taxon>
        <taxon>Portunus</taxon>
    </lineage>
</organism>
<feature type="compositionally biased region" description="Basic and acidic residues" evidence="1">
    <location>
        <begin position="14"/>
        <end position="23"/>
    </location>
</feature>
<feature type="region of interest" description="Disordered" evidence="1">
    <location>
        <begin position="1"/>
        <end position="23"/>
    </location>
</feature>
<keyword evidence="3" id="KW-1185">Reference proteome</keyword>
<sequence>MIPPQGTGPPQATRKGEEGRGGADKCLKARVGASYTHSPSSATASPSACGKDALLVTSLGKCRRSGPRGGAGAGDSEAGTAPPPSPRGREYLSPRGEWEAARHDSLAAVARSGWCGVVWCGVLWCGGLRHSLMTNRKQRQCTITLSKILFKEKSSKGIYFVTKKQERNGC</sequence>
<dbReference type="AlphaFoldDB" id="A0A5B7DR71"/>
<evidence type="ECO:0000313" key="2">
    <source>
        <dbReference type="EMBL" id="MPC24101.1"/>
    </source>
</evidence>
<gene>
    <name evidence="2" type="ORF">E2C01_017172</name>
</gene>
<feature type="region of interest" description="Disordered" evidence="1">
    <location>
        <begin position="61"/>
        <end position="92"/>
    </location>
</feature>
<accession>A0A5B7DR71</accession>
<name>A0A5B7DR71_PORTR</name>
<dbReference type="Proteomes" id="UP000324222">
    <property type="component" value="Unassembled WGS sequence"/>
</dbReference>
<dbReference type="EMBL" id="VSRR010001289">
    <property type="protein sequence ID" value="MPC24101.1"/>
    <property type="molecule type" value="Genomic_DNA"/>
</dbReference>
<evidence type="ECO:0000256" key="1">
    <source>
        <dbReference type="SAM" id="MobiDB-lite"/>
    </source>
</evidence>
<comment type="caution">
    <text evidence="2">The sequence shown here is derived from an EMBL/GenBank/DDBJ whole genome shotgun (WGS) entry which is preliminary data.</text>
</comment>
<protein>
    <submittedName>
        <fullName evidence="2">Uncharacterized protein</fullName>
    </submittedName>
</protein>